<evidence type="ECO:0000256" key="1">
    <source>
        <dbReference type="SAM" id="MobiDB-lite"/>
    </source>
</evidence>
<gene>
    <name evidence="4" type="ORF">BCR35DRAFT_303482</name>
</gene>
<feature type="transmembrane region" description="Helical" evidence="2">
    <location>
        <begin position="66"/>
        <end position="86"/>
    </location>
</feature>
<evidence type="ECO:0000313" key="4">
    <source>
        <dbReference type="EMBL" id="ORY83592.1"/>
    </source>
</evidence>
<comment type="caution">
    <text evidence="4">The sequence shown here is derived from an EMBL/GenBank/DDBJ whole genome shotgun (WGS) entry which is preliminary data.</text>
</comment>
<dbReference type="InParanoid" id="A0A1Y2FI22"/>
<evidence type="ECO:0000256" key="2">
    <source>
        <dbReference type="SAM" id="Phobius"/>
    </source>
</evidence>
<dbReference type="OrthoDB" id="2521637at2759"/>
<reference evidence="4 5" key="1">
    <citation type="submission" date="2016-07" db="EMBL/GenBank/DDBJ databases">
        <title>Pervasive Adenine N6-methylation of Active Genes in Fungi.</title>
        <authorList>
            <consortium name="DOE Joint Genome Institute"/>
            <person name="Mondo S.J."/>
            <person name="Dannebaum R.O."/>
            <person name="Kuo R.C."/>
            <person name="Labutti K."/>
            <person name="Haridas S."/>
            <person name="Kuo A."/>
            <person name="Salamov A."/>
            <person name="Ahrendt S.R."/>
            <person name="Lipzen A."/>
            <person name="Sullivan W."/>
            <person name="Andreopoulos W.B."/>
            <person name="Clum A."/>
            <person name="Lindquist E."/>
            <person name="Daum C."/>
            <person name="Ramamoorthy G.K."/>
            <person name="Gryganskyi A."/>
            <person name="Culley D."/>
            <person name="Magnuson J.K."/>
            <person name="James T.Y."/>
            <person name="O'Malley M.A."/>
            <person name="Stajich J.E."/>
            <person name="Spatafora J.W."/>
            <person name="Visel A."/>
            <person name="Grigoriev I.V."/>
        </authorList>
    </citation>
    <scope>NUCLEOTIDE SEQUENCE [LARGE SCALE GENOMIC DNA]</scope>
    <source>
        <strain evidence="4 5">62-1032</strain>
    </source>
</reference>
<dbReference type="PANTHER" id="PTHR40465">
    <property type="entry name" value="CHROMOSOME 1, WHOLE GENOME SHOTGUN SEQUENCE"/>
    <property type="match status" value="1"/>
</dbReference>
<dbReference type="PANTHER" id="PTHR40465:SF1">
    <property type="entry name" value="DUF6534 DOMAIN-CONTAINING PROTEIN"/>
    <property type="match status" value="1"/>
</dbReference>
<dbReference type="InterPro" id="IPR045339">
    <property type="entry name" value="DUF6534"/>
</dbReference>
<proteinExistence type="predicted"/>
<feature type="transmembrane region" description="Helical" evidence="2">
    <location>
        <begin position="33"/>
        <end position="54"/>
    </location>
</feature>
<evidence type="ECO:0000259" key="3">
    <source>
        <dbReference type="Pfam" id="PF20152"/>
    </source>
</evidence>
<feature type="domain" description="DUF6534" evidence="3">
    <location>
        <begin position="199"/>
        <end position="291"/>
    </location>
</feature>
<keyword evidence="2" id="KW-0812">Transmembrane</keyword>
<dbReference type="EMBL" id="MCGR01000019">
    <property type="protein sequence ID" value="ORY83592.1"/>
    <property type="molecule type" value="Genomic_DNA"/>
</dbReference>
<feature type="transmembrane region" description="Helical" evidence="2">
    <location>
        <begin position="144"/>
        <end position="170"/>
    </location>
</feature>
<feature type="transmembrane region" description="Helical" evidence="2">
    <location>
        <begin position="235"/>
        <end position="255"/>
    </location>
</feature>
<dbReference type="Proteomes" id="UP000193467">
    <property type="component" value="Unassembled WGS sequence"/>
</dbReference>
<evidence type="ECO:0000313" key="5">
    <source>
        <dbReference type="Proteomes" id="UP000193467"/>
    </source>
</evidence>
<protein>
    <recommendedName>
        <fullName evidence="3">DUF6534 domain-containing protein</fullName>
    </recommendedName>
</protein>
<organism evidence="4 5">
    <name type="scientific">Leucosporidium creatinivorum</name>
    <dbReference type="NCBI Taxonomy" id="106004"/>
    <lineage>
        <taxon>Eukaryota</taxon>
        <taxon>Fungi</taxon>
        <taxon>Dikarya</taxon>
        <taxon>Basidiomycota</taxon>
        <taxon>Pucciniomycotina</taxon>
        <taxon>Microbotryomycetes</taxon>
        <taxon>Leucosporidiales</taxon>
        <taxon>Leucosporidium</taxon>
    </lineage>
</organism>
<keyword evidence="2" id="KW-1133">Transmembrane helix</keyword>
<dbReference type="Pfam" id="PF20152">
    <property type="entry name" value="DUF6534"/>
    <property type="match status" value="1"/>
</dbReference>
<keyword evidence="2" id="KW-0472">Membrane</keyword>
<accession>A0A1Y2FI22</accession>
<feature type="transmembrane region" description="Helical" evidence="2">
    <location>
        <begin position="190"/>
        <end position="214"/>
    </location>
</feature>
<feature type="transmembrane region" description="Helical" evidence="2">
    <location>
        <begin position="267"/>
        <end position="287"/>
    </location>
</feature>
<feature type="region of interest" description="Disordered" evidence="1">
    <location>
        <begin position="350"/>
        <end position="379"/>
    </location>
</feature>
<keyword evidence="5" id="KW-1185">Reference proteome</keyword>
<feature type="transmembrane region" description="Helical" evidence="2">
    <location>
        <begin position="98"/>
        <end position="123"/>
    </location>
</feature>
<dbReference type="AlphaFoldDB" id="A0A1Y2FI22"/>
<sequence>MEAPLDPFAPYNTLQLANQASQDVTNELLGPPLVGWIFHFFFFGLVVNSCWDLIGSDAFRRDTRRMKAMVAVVMLSEVICVGVSLAQCLHYGLSQDRALPALLLILPLDSVPPAVSGTTAFIVQLYLSRRASGLFIHRPVAQRLFRIIITTLCVLTWCSSIIITTMYAWAVAHNLGPFAGGTDSLYVTNVMIGVWNWLSACVDCVITITLWLVLREHVRGFSSATDNLLRRIVALSIRTASLPALMALSGAFMAVVFPKDSVTTLNLIFAFTYPLPSLYALSFLSTLRAREPNSTRFQVEKDNSRLAFPPSSSPMGERQNGATLQVWSVGDPMSRSPVVNQRIELGETLSREGSLAGRERDLEKGAVGAEDGQVRASTD</sequence>
<name>A0A1Y2FI22_9BASI</name>